<accession>A0ABN5PSC0</accession>
<evidence type="ECO:0000256" key="1">
    <source>
        <dbReference type="SAM" id="Phobius"/>
    </source>
</evidence>
<evidence type="ECO:0008006" key="4">
    <source>
        <dbReference type="Google" id="ProtNLM"/>
    </source>
</evidence>
<keyword evidence="1" id="KW-0812">Transmembrane</keyword>
<dbReference type="Proteomes" id="UP000273001">
    <property type="component" value="Chromosome"/>
</dbReference>
<sequence length="166" mass="17543">MNCLHHPETPAALVCECGTALCHECAARRPDVGCPTCVAAKTSQEVAGAVTDTVMVVVGAIAGAAAFYALTRSWSEVGGALTFTVIGAGWPFGWRALRFWSALGTSYSAWGSNLIVVVLIWMTPLFLLVLKMWVAMLIGVPALVVTALRRVVALLGLRSSRLSQPA</sequence>
<evidence type="ECO:0000313" key="2">
    <source>
        <dbReference type="EMBL" id="AYD90034.1"/>
    </source>
</evidence>
<proteinExistence type="predicted"/>
<dbReference type="EMBL" id="CP032514">
    <property type="protein sequence ID" value="AYD90034.1"/>
    <property type="molecule type" value="Genomic_DNA"/>
</dbReference>
<dbReference type="CDD" id="cd19756">
    <property type="entry name" value="Bbox2"/>
    <property type="match status" value="1"/>
</dbReference>
<evidence type="ECO:0000313" key="3">
    <source>
        <dbReference type="Proteomes" id="UP000273001"/>
    </source>
</evidence>
<feature type="transmembrane region" description="Helical" evidence="1">
    <location>
        <begin position="109"/>
        <end position="127"/>
    </location>
</feature>
<keyword evidence="1" id="KW-0472">Membrane</keyword>
<gene>
    <name evidence="2" type="ORF">D5R93_08460</name>
</gene>
<feature type="transmembrane region" description="Helical" evidence="1">
    <location>
        <begin position="77"/>
        <end position="97"/>
    </location>
</feature>
<reference evidence="2 3" key="1">
    <citation type="submission" date="2018-09" db="EMBL/GenBank/DDBJ databases">
        <authorList>
            <person name="Li J."/>
        </authorList>
    </citation>
    <scope>NUCLEOTIDE SEQUENCE [LARGE SCALE GENOMIC DNA]</scope>
    <source>
        <strain evidence="2 3">2129</strain>
    </source>
</reference>
<feature type="transmembrane region" description="Helical" evidence="1">
    <location>
        <begin position="133"/>
        <end position="157"/>
    </location>
</feature>
<name>A0ABN5PSC0_9ACTO</name>
<protein>
    <recommendedName>
        <fullName evidence="4">B box-type domain-containing protein</fullName>
    </recommendedName>
</protein>
<organism evidence="2 3">
    <name type="scientific">Actinomyces lilanjuaniae</name>
    <dbReference type="NCBI Taxonomy" id="2321394"/>
    <lineage>
        <taxon>Bacteria</taxon>
        <taxon>Bacillati</taxon>
        <taxon>Actinomycetota</taxon>
        <taxon>Actinomycetes</taxon>
        <taxon>Actinomycetales</taxon>
        <taxon>Actinomycetaceae</taxon>
        <taxon>Actinomyces</taxon>
    </lineage>
</organism>
<keyword evidence="1" id="KW-1133">Transmembrane helix</keyword>
<keyword evidence="3" id="KW-1185">Reference proteome</keyword>
<dbReference type="RefSeq" id="WP_120204719.1">
    <property type="nucleotide sequence ID" value="NZ_CP032514.1"/>
</dbReference>
<feature type="transmembrane region" description="Helical" evidence="1">
    <location>
        <begin position="49"/>
        <end position="71"/>
    </location>
</feature>